<evidence type="ECO:0000256" key="1">
    <source>
        <dbReference type="ARBA" id="ARBA00005254"/>
    </source>
</evidence>
<evidence type="ECO:0000313" key="5">
    <source>
        <dbReference type="EMBL" id="MCW8087379.1"/>
    </source>
</evidence>
<protein>
    <submittedName>
        <fullName evidence="5">Enoyl-CoA hydratase-related protein</fullName>
    </submittedName>
</protein>
<dbReference type="InterPro" id="IPR001753">
    <property type="entry name" value="Enoyl-CoA_hydra/iso"/>
</dbReference>
<dbReference type="PANTHER" id="PTHR11941">
    <property type="entry name" value="ENOYL-COA HYDRATASE-RELATED"/>
    <property type="match status" value="1"/>
</dbReference>
<feature type="region of interest" description="Disordered" evidence="4">
    <location>
        <begin position="243"/>
        <end position="262"/>
    </location>
</feature>
<name>A0ABT3NYZ3_9PROT</name>
<dbReference type="PANTHER" id="PTHR11941:SF54">
    <property type="entry name" value="ENOYL-COA HYDRATASE, MITOCHONDRIAL"/>
    <property type="match status" value="1"/>
</dbReference>
<dbReference type="SUPFAM" id="SSF52096">
    <property type="entry name" value="ClpP/crotonase"/>
    <property type="match status" value="1"/>
</dbReference>
<gene>
    <name evidence="5" type="ORF">OF850_17250</name>
</gene>
<dbReference type="EMBL" id="JAPFQI010000016">
    <property type="protein sequence ID" value="MCW8087379.1"/>
    <property type="molecule type" value="Genomic_DNA"/>
</dbReference>
<evidence type="ECO:0000313" key="6">
    <source>
        <dbReference type="Proteomes" id="UP001526430"/>
    </source>
</evidence>
<accession>A0ABT3NYZ3</accession>
<organism evidence="5 6">
    <name type="scientific">Sabulicella glaciei</name>
    <dbReference type="NCBI Taxonomy" id="2984948"/>
    <lineage>
        <taxon>Bacteria</taxon>
        <taxon>Pseudomonadati</taxon>
        <taxon>Pseudomonadota</taxon>
        <taxon>Alphaproteobacteria</taxon>
        <taxon>Acetobacterales</taxon>
        <taxon>Acetobacteraceae</taxon>
        <taxon>Sabulicella</taxon>
    </lineage>
</organism>
<dbReference type="CDD" id="cd06558">
    <property type="entry name" value="crotonase-like"/>
    <property type="match status" value="1"/>
</dbReference>
<evidence type="ECO:0000256" key="2">
    <source>
        <dbReference type="ARBA" id="ARBA00023239"/>
    </source>
</evidence>
<dbReference type="InterPro" id="IPR029045">
    <property type="entry name" value="ClpP/crotonase-like_dom_sf"/>
</dbReference>
<dbReference type="Gene3D" id="1.10.12.10">
    <property type="entry name" value="Lyase 2-enoyl-coa Hydratase, Chain A, domain 2"/>
    <property type="match status" value="1"/>
</dbReference>
<comment type="caution">
    <text evidence="5">The sequence shown here is derived from an EMBL/GenBank/DDBJ whole genome shotgun (WGS) entry which is preliminary data.</text>
</comment>
<keyword evidence="2" id="KW-0456">Lyase</keyword>
<dbReference type="RefSeq" id="WP_301591571.1">
    <property type="nucleotide sequence ID" value="NZ_JAPFQI010000016.1"/>
</dbReference>
<evidence type="ECO:0000256" key="3">
    <source>
        <dbReference type="RuleBase" id="RU003707"/>
    </source>
</evidence>
<dbReference type="InterPro" id="IPR018376">
    <property type="entry name" value="Enoyl-CoA_hyd/isom_CS"/>
</dbReference>
<dbReference type="Gene3D" id="3.90.226.10">
    <property type="entry name" value="2-enoyl-CoA Hydratase, Chain A, domain 1"/>
    <property type="match status" value="1"/>
</dbReference>
<dbReference type="PROSITE" id="PS00166">
    <property type="entry name" value="ENOYL_COA_HYDRATASE"/>
    <property type="match status" value="1"/>
</dbReference>
<evidence type="ECO:0000256" key="4">
    <source>
        <dbReference type="SAM" id="MobiDB-lite"/>
    </source>
</evidence>
<dbReference type="Pfam" id="PF00378">
    <property type="entry name" value="ECH_1"/>
    <property type="match status" value="1"/>
</dbReference>
<feature type="compositionally biased region" description="Basic and acidic residues" evidence="4">
    <location>
        <begin position="245"/>
        <end position="256"/>
    </location>
</feature>
<comment type="similarity">
    <text evidence="1 3">Belongs to the enoyl-CoA hydratase/isomerase family.</text>
</comment>
<dbReference type="Proteomes" id="UP001526430">
    <property type="component" value="Unassembled WGS sequence"/>
</dbReference>
<proteinExistence type="inferred from homology"/>
<keyword evidence="6" id="KW-1185">Reference proteome</keyword>
<dbReference type="InterPro" id="IPR014748">
    <property type="entry name" value="Enoyl-CoA_hydra_C"/>
</dbReference>
<reference evidence="5 6" key="1">
    <citation type="submission" date="2022-10" db="EMBL/GenBank/DDBJ databases">
        <title>Roseococcus glaciei nov., sp. nov., isolated from glacier.</title>
        <authorList>
            <person name="Liu Q."/>
            <person name="Xin Y.-H."/>
        </authorList>
    </citation>
    <scope>NUCLEOTIDE SEQUENCE [LARGE SCALE GENOMIC DNA]</scope>
    <source>
        <strain evidence="5 6">MDT2-1-1</strain>
    </source>
</reference>
<sequence length="262" mass="28189">MTALLRLEVADGVARLVFDNPRRLNAINAEMWQALPGLLGRVAEDPAIRVLILSGEGDRAFCTGNDVSEFETIRATPEAAARYNAWQHEVGERLRGLEKPVIAAVHGHCLGAGLEMALMSDIRICSAQASMGVPAVKLGLPYRLEDIETVAAVTGPARAREMVLLGRSYSGDALLAMGLANRVLPDRASAMSAAEALAREMAGLAPLSLAAAKIGFQELMRRDGPSDRARAQAAADRCYASEDYAEGRRARAERRPPRFLGR</sequence>